<dbReference type="AlphaFoldDB" id="A0A166UPV8"/>
<reference evidence="4 5" key="1">
    <citation type="journal article" date="2016" name="Genome Biol. Evol.">
        <title>Divergent and convergent evolution of fungal pathogenicity.</title>
        <authorList>
            <person name="Shang Y."/>
            <person name="Xiao G."/>
            <person name="Zheng P."/>
            <person name="Cen K."/>
            <person name="Zhan S."/>
            <person name="Wang C."/>
        </authorList>
    </citation>
    <scope>NUCLEOTIDE SEQUENCE [LARGE SCALE GENOMIC DNA]</scope>
    <source>
        <strain evidence="4 5">RCEF 2490</strain>
    </source>
</reference>
<protein>
    <submittedName>
        <fullName evidence="4">PRO1 protein</fullName>
    </submittedName>
</protein>
<comment type="caution">
    <text evidence="4">The sequence shown here is derived from an EMBL/GenBank/DDBJ whole genome shotgun (WGS) entry which is preliminary data.</text>
</comment>
<dbReference type="InterPro" id="IPR021858">
    <property type="entry name" value="Fun_TF"/>
</dbReference>
<dbReference type="PANTHER" id="PTHR37534:SF12">
    <property type="entry name" value="ZN(2)-C6 FUNGAL-TYPE DOMAIN-CONTAINING PROTEIN"/>
    <property type="match status" value="1"/>
</dbReference>
<dbReference type="EMBL" id="AZGY01000001">
    <property type="protein sequence ID" value="OAA32810.1"/>
    <property type="molecule type" value="Genomic_DNA"/>
</dbReference>
<proteinExistence type="predicted"/>
<keyword evidence="2" id="KW-0539">Nucleus</keyword>
<feature type="region of interest" description="Disordered" evidence="3">
    <location>
        <begin position="30"/>
        <end position="59"/>
    </location>
</feature>
<dbReference type="GO" id="GO:0005634">
    <property type="term" value="C:nucleus"/>
    <property type="evidence" value="ECO:0007669"/>
    <property type="project" value="UniProtKB-SubCell"/>
</dbReference>
<keyword evidence="5" id="KW-1185">Reference proteome</keyword>
<evidence type="ECO:0000256" key="2">
    <source>
        <dbReference type="ARBA" id="ARBA00023242"/>
    </source>
</evidence>
<comment type="subcellular location">
    <subcellularLocation>
        <location evidence="1">Nucleus</location>
    </subcellularLocation>
</comment>
<dbReference type="STRING" id="1081109.A0A166UPV8"/>
<dbReference type="Proteomes" id="UP000078544">
    <property type="component" value="Unassembled WGS sequence"/>
</dbReference>
<dbReference type="OrthoDB" id="5294180at2759"/>
<feature type="compositionally biased region" description="Low complexity" evidence="3">
    <location>
        <begin position="30"/>
        <end position="50"/>
    </location>
</feature>
<evidence type="ECO:0000313" key="4">
    <source>
        <dbReference type="EMBL" id="OAA32810.1"/>
    </source>
</evidence>
<dbReference type="PANTHER" id="PTHR37534">
    <property type="entry name" value="TRANSCRIPTIONAL ACTIVATOR PROTEIN UGA3"/>
    <property type="match status" value="1"/>
</dbReference>
<accession>A0A166UPV8</accession>
<evidence type="ECO:0000256" key="3">
    <source>
        <dbReference type="SAM" id="MobiDB-lite"/>
    </source>
</evidence>
<evidence type="ECO:0000256" key="1">
    <source>
        <dbReference type="ARBA" id="ARBA00004123"/>
    </source>
</evidence>
<gene>
    <name evidence="4" type="ORF">AAL_00275</name>
</gene>
<sequence>MWWSNNDARRQHKEDIKTIIKRKKLAEKTSSMVASSVSPPPGLSHSLPPSTTYSDPLDRTRSASIDSQYSVGFNFNSPPLATTEFGVYNTQMHPDFMFNGYSPYEVDVKTERQMFVDDVPTLKESHVATFSTYQTPLPLGTTLQPEQFESEWLDFIRQEGKHSMAEETLNVSFFDFAHRSVEQVKVELEEGDQRLFDRFVQRVLPAIFPMLETTQHGSVGSDLVFPALQSNNVYLHCCLSIAAQHIRTFDDVPVKEIENDIMSHRYAAIQLLCEALKRDDNHEESLDAALGLIFLECLVGPMSDGLLDVAWHQHFQAVISLVQKLELPGAVSQTAGQVGPIPFNMTLTSWIDILGATMQGTAPNFAHMYREKHLSSLNPQLGLRELMGCEDRVMYLISEIACLDSLKCDGMDDYALCNHVASLGEQITLTEVDDTGPKMPFNANGTLSPKQLCKNITSAFRLASRIYLCSLIPGFSPSQPSPQVLIEKLTHVLQFIPSGPDGFDRSLVWVYLMSASVALPSSAFRAFFEDRVQQLGNAAMHGAFGRMVTVVKKVWAESEDQLAQVSSPASSCSDPTYPYVNWRDVMRANSWDALLI</sequence>
<evidence type="ECO:0000313" key="5">
    <source>
        <dbReference type="Proteomes" id="UP000078544"/>
    </source>
</evidence>
<name>A0A166UPV8_9HYPO</name>
<organism evidence="4 5">
    <name type="scientific">Moelleriella libera RCEF 2490</name>
    <dbReference type="NCBI Taxonomy" id="1081109"/>
    <lineage>
        <taxon>Eukaryota</taxon>
        <taxon>Fungi</taxon>
        <taxon>Dikarya</taxon>
        <taxon>Ascomycota</taxon>
        <taxon>Pezizomycotina</taxon>
        <taxon>Sordariomycetes</taxon>
        <taxon>Hypocreomycetidae</taxon>
        <taxon>Hypocreales</taxon>
        <taxon>Clavicipitaceae</taxon>
        <taxon>Moelleriella</taxon>
    </lineage>
</organism>
<dbReference type="Pfam" id="PF11951">
    <property type="entry name" value="Fungal_trans_2"/>
    <property type="match status" value="1"/>
</dbReference>